<dbReference type="Pfam" id="PF04478">
    <property type="entry name" value="Mid2"/>
    <property type="match status" value="1"/>
</dbReference>
<sequence>MNAPGQGQAGNGGGPGGQNNQGATTTSTQFEAATSAASSATSTSTATVASSSSGGNKTIIIGAVIGGVGALLLLCLLAIFCIQKRKKQTAAKKKGAERVTYTGLNSAFAGVPFRDSQHSSLSPKPLLLSNSNTAYSGAPSPGQRTSETEGFLYNANREFDSPQHSPQQSPQASPRYSPSHPYSTTHSRTRSLTHSLTHSRTHSRAESNTSPLTLNDPSEAHVLSNHGPFSPGEFEPPTFQTPQPRDTMGFPVESSAALEEIRLQTMTPVLLSPKPRHPLVHQDSLERVVRDGMLAPSPAPSNSAPGRLRVISQDYPRESPVLGLEHPVIIQNPAITSLGGGLGRNESQRTVSSMSTMGPIIGDDELENLGIGARPQPLRFRQL</sequence>
<evidence type="ECO:0000256" key="2">
    <source>
        <dbReference type="SAM" id="Phobius"/>
    </source>
</evidence>
<feature type="compositionally biased region" description="Basic residues" evidence="1">
    <location>
        <begin position="187"/>
        <end position="202"/>
    </location>
</feature>
<keyword evidence="2" id="KW-1133">Transmembrane helix</keyword>
<dbReference type="EMBL" id="JAFJYH010000066">
    <property type="protein sequence ID" value="KAG4421405.1"/>
    <property type="molecule type" value="Genomic_DNA"/>
</dbReference>
<gene>
    <name evidence="4" type="ORF">IFR04_005464</name>
</gene>
<evidence type="ECO:0000256" key="1">
    <source>
        <dbReference type="SAM" id="MobiDB-lite"/>
    </source>
</evidence>
<keyword evidence="2" id="KW-0472">Membrane</keyword>
<proteinExistence type="predicted"/>
<feature type="transmembrane region" description="Helical" evidence="2">
    <location>
        <begin position="59"/>
        <end position="82"/>
    </location>
</feature>
<comment type="caution">
    <text evidence="4">The sequence shown here is derived from an EMBL/GenBank/DDBJ whole genome shotgun (WGS) entry which is preliminary data.</text>
</comment>
<feature type="compositionally biased region" description="Low complexity" evidence="1">
    <location>
        <begin position="119"/>
        <end position="132"/>
    </location>
</feature>
<feature type="region of interest" description="Disordered" evidence="1">
    <location>
        <begin position="1"/>
        <end position="36"/>
    </location>
</feature>
<evidence type="ECO:0000313" key="4">
    <source>
        <dbReference type="EMBL" id="KAG4421405.1"/>
    </source>
</evidence>
<feature type="region of interest" description="Disordered" evidence="1">
    <location>
        <begin position="114"/>
        <end position="250"/>
    </location>
</feature>
<feature type="compositionally biased region" description="Gly residues" evidence="1">
    <location>
        <begin position="7"/>
        <end position="19"/>
    </location>
</feature>
<evidence type="ECO:0000313" key="5">
    <source>
        <dbReference type="Proteomes" id="UP000664132"/>
    </source>
</evidence>
<reference evidence="4" key="1">
    <citation type="submission" date="2021-02" db="EMBL/GenBank/DDBJ databases">
        <title>Genome sequence Cadophora malorum strain M34.</title>
        <authorList>
            <person name="Stefanovic E."/>
            <person name="Vu D."/>
            <person name="Scully C."/>
            <person name="Dijksterhuis J."/>
            <person name="Roader J."/>
            <person name="Houbraken J."/>
        </authorList>
    </citation>
    <scope>NUCLEOTIDE SEQUENCE</scope>
    <source>
        <strain evidence="4">M34</strain>
    </source>
</reference>
<accession>A0A8H7W8S2</accession>
<feature type="compositionally biased region" description="Polar residues" evidence="1">
    <location>
        <begin position="206"/>
        <end position="216"/>
    </location>
</feature>
<keyword evidence="5" id="KW-1185">Reference proteome</keyword>
<evidence type="ECO:0000259" key="3">
    <source>
        <dbReference type="Pfam" id="PF04478"/>
    </source>
</evidence>
<dbReference type="AlphaFoldDB" id="A0A8H7W8S2"/>
<feature type="compositionally biased region" description="Low complexity" evidence="1">
    <location>
        <begin position="162"/>
        <end position="186"/>
    </location>
</feature>
<dbReference type="Proteomes" id="UP000664132">
    <property type="component" value="Unassembled WGS sequence"/>
</dbReference>
<feature type="compositionally biased region" description="Low complexity" evidence="1">
    <location>
        <begin position="20"/>
        <end position="36"/>
    </location>
</feature>
<organism evidence="4 5">
    <name type="scientific">Cadophora malorum</name>
    <dbReference type="NCBI Taxonomy" id="108018"/>
    <lineage>
        <taxon>Eukaryota</taxon>
        <taxon>Fungi</taxon>
        <taxon>Dikarya</taxon>
        <taxon>Ascomycota</taxon>
        <taxon>Pezizomycotina</taxon>
        <taxon>Leotiomycetes</taxon>
        <taxon>Helotiales</taxon>
        <taxon>Ploettnerulaceae</taxon>
        <taxon>Cadophora</taxon>
    </lineage>
</organism>
<feature type="domain" description="Mid2" evidence="3">
    <location>
        <begin position="22"/>
        <end position="86"/>
    </location>
</feature>
<protein>
    <recommendedName>
        <fullName evidence="3">Mid2 domain-containing protein</fullName>
    </recommendedName>
</protein>
<dbReference type="OrthoDB" id="3543295at2759"/>
<name>A0A8H7W8S2_9HELO</name>
<dbReference type="InterPro" id="IPR007567">
    <property type="entry name" value="Mid2_dom"/>
</dbReference>
<keyword evidence="2" id="KW-0812">Transmembrane</keyword>